<sequence>MPVSGTIDAAARKEYEEALRMSRPNNRVTSIFNEISAQAWSLKTIGYILIESASEIKGRHTGFKLK</sequence>
<dbReference type="AlphaFoldDB" id="A0A1G8A7Z8"/>
<reference evidence="2" key="1">
    <citation type="submission" date="2016-10" db="EMBL/GenBank/DDBJ databases">
        <authorList>
            <person name="Varghese N."/>
            <person name="Submissions S."/>
        </authorList>
    </citation>
    <scope>NUCLEOTIDE SEQUENCE [LARGE SCALE GENOMIC DNA]</scope>
    <source>
        <strain evidence="2">DSM 17933</strain>
    </source>
</reference>
<evidence type="ECO:0000313" key="2">
    <source>
        <dbReference type="Proteomes" id="UP000199643"/>
    </source>
</evidence>
<accession>A0A1G8A7Z8</accession>
<evidence type="ECO:0000313" key="1">
    <source>
        <dbReference type="EMBL" id="SDH17072.1"/>
    </source>
</evidence>
<name>A0A1G8A7Z8_9SPHI</name>
<dbReference type="Proteomes" id="UP000199643">
    <property type="component" value="Unassembled WGS sequence"/>
</dbReference>
<proteinExistence type="predicted"/>
<dbReference type="EMBL" id="FNCH01000018">
    <property type="protein sequence ID" value="SDH17072.1"/>
    <property type="molecule type" value="Genomic_DNA"/>
</dbReference>
<protein>
    <submittedName>
        <fullName evidence="1">Uncharacterized protein</fullName>
    </submittedName>
</protein>
<keyword evidence="2" id="KW-1185">Reference proteome</keyword>
<organism evidence="1 2">
    <name type="scientific">Pedobacter terrae</name>
    <dbReference type="NCBI Taxonomy" id="405671"/>
    <lineage>
        <taxon>Bacteria</taxon>
        <taxon>Pseudomonadati</taxon>
        <taxon>Bacteroidota</taxon>
        <taxon>Sphingobacteriia</taxon>
        <taxon>Sphingobacteriales</taxon>
        <taxon>Sphingobacteriaceae</taxon>
        <taxon>Pedobacter</taxon>
    </lineage>
</organism>
<gene>
    <name evidence="1" type="ORF">SAMN05421827_11836</name>
</gene>